<feature type="domain" description="Nephrocystin 3-like N-terminal" evidence="3">
    <location>
        <begin position="420"/>
        <end position="584"/>
    </location>
</feature>
<dbReference type="SUPFAM" id="SSF52540">
    <property type="entry name" value="P-loop containing nucleoside triphosphate hydrolases"/>
    <property type="match status" value="1"/>
</dbReference>
<dbReference type="Gene3D" id="3.40.50.1820">
    <property type="entry name" value="alpha/beta hydrolase"/>
    <property type="match status" value="1"/>
</dbReference>
<protein>
    <recommendedName>
        <fullName evidence="3">Nephrocystin 3-like N-terminal domain-containing protein</fullName>
    </recommendedName>
</protein>
<proteinExistence type="predicted"/>
<organism evidence="4 5">
    <name type="scientific">Gibberella moniliformis (strain M3125 / FGSC 7600)</name>
    <name type="common">Maize ear and stalk rot fungus</name>
    <name type="synonym">Fusarium verticillioides</name>
    <dbReference type="NCBI Taxonomy" id="334819"/>
    <lineage>
        <taxon>Eukaryota</taxon>
        <taxon>Fungi</taxon>
        <taxon>Dikarya</taxon>
        <taxon>Ascomycota</taxon>
        <taxon>Pezizomycotina</taxon>
        <taxon>Sordariomycetes</taxon>
        <taxon>Hypocreomycetidae</taxon>
        <taxon>Hypocreales</taxon>
        <taxon>Nectriaceae</taxon>
        <taxon>Fusarium</taxon>
        <taxon>Fusarium fujikuroi species complex</taxon>
    </lineage>
</organism>
<feature type="region of interest" description="Disordered" evidence="2">
    <location>
        <begin position="51"/>
        <end position="79"/>
    </location>
</feature>
<gene>
    <name evidence="4" type="ORF">FVEG_11705</name>
</gene>
<evidence type="ECO:0000313" key="4">
    <source>
        <dbReference type="EMBL" id="EWG53231.1"/>
    </source>
</evidence>
<evidence type="ECO:0000313" key="5">
    <source>
        <dbReference type="Proteomes" id="UP000009096"/>
    </source>
</evidence>
<dbReference type="eggNOG" id="KOG2029">
    <property type="taxonomic scope" value="Eukaryota"/>
</dbReference>
<evidence type="ECO:0000259" key="3">
    <source>
        <dbReference type="Pfam" id="PF24883"/>
    </source>
</evidence>
<feature type="region of interest" description="Disordered" evidence="2">
    <location>
        <begin position="91"/>
        <end position="111"/>
    </location>
</feature>
<dbReference type="PANTHER" id="PTHR10039:SF5">
    <property type="entry name" value="NACHT DOMAIN-CONTAINING PROTEIN"/>
    <property type="match status" value="1"/>
</dbReference>
<feature type="compositionally biased region" description="Basic and acidic residues" evidence="2">
    <location>
        <begin position="56"/>
        <end position="79"/>
    </location>
</feature>
<evidence type="ECO:0000256" key="1">
    <source>
        <dbReference type="ARBA" id="ARBA00022737"/>
    </source>
</evidence>
<feature type="region of interest" description="Disordered" evidence="2">
    <location>
        <begin position="1039"/>
        <end position="1061"/>
    </location>
</feature>
<dbReference type="InterPro" id="IPR056884">
    <property type="entry name" value="NPHP3-like_N"/>
</dbReference>
<accession>W7MQ59</accession>
<name>W7MQ59_GIBM7</name>
<dbReference type="Gene3D" id="3.40.50.300">
    <property type="entry name" value="P-loop containing nucleotide triphosphate hydrolases"/>
    <property type="match status" value="1"/>
</dbReference>
<dbReference type="InterPro" id="IPR027417">
    <property type="entry name" value="P-loop_NTPase"/>
</dbReference>
<dbReference type="EMBL" id="DS022258">
    <property type="protein sequence ID" value="EWG53231.1"/>
    <property type="molecule type" value="Genomic_DNA"/>
</dbReference>
<dbReference type="PANTHER" id="PTHR10039">
    <property type="entry name" value="AMELOGENIN"/>
    <property type="match status" value="1"/>
</dbReference>
<dbReference type="InterPro" id="IPR029058">
    <property type="entry name" value="AB_hydrolase_fold"/>
</dbReference>
<dbReference type="KEGG" id="fvr:FVEG_11705"/>
<dbReference type="AlphaFoldDB" id="W7MQ59"/>
<dbReference type="VEuPathDB" id="FungiDB:FVEG_11705"/>
<feature type="region of interest" description="Disordered" evidence="2">
    <location>
        <begin position="371"/>
        <end position="390"/>
    </location>
</feature>
<dbReference type="OrthoDB" id="7464126at2759"/>
<keyword evidence="1" id="KW-0677">Repeat</keyword>
<feature type="compositionally biased region" description="Polar residues" evidence="2">
    <location>
        <begin position="93"/>
        <end position="111"/>
    </location>
</feature>
<dbReference type="GeneID" id="30069196"/>
<sequence>MDAQGSSSTRGKSSPEAIPATGLSIVYEPETDAPIVDIVFVHGLKGHPYKTWRCKQNPEKVGEPPADSGKEAPKSNTSKRLELKQSLKALLKGSSNNNRQGTSLTESTRNIPSTVETGEMPIFWPADLLPQICKKARIMTFGYDTKITKFTSGPTNTNSIFSHGKDFLFSLGREYVPRRPMIFVAYSLGGILVKEMIALSSNSDTLAHKGIIESTAAIVFLGTPHRGSPELSAIGEWARSMLSSLKFQTTSTILDTLGLKTTDLERAHEAFCRLWYQYDFQVKTFQESFGLTGIDLGVLGNKVVPHDSSLIGNPREHAETLQANHKQMSRFGTDQDPNYIKVAGEIKTFYMAIDNAHSRQRDLAEAARVSNMEASKNKKSPSEDTSPDILDQRELDDFLAALRFNGMNNRRDSILTPAVDTVQWLFQNQRFRLWTNTTDKRQRLLFIKGKPGAGKSTLMKEAVRYMQGTARKDHIVASFFIDAGGDTMQRCTTGIYRSLLYQLLLQSMICSPLVQTSTERQILICSIKDAIIHTVHTSAEWSGGLLEILLSETLDFLASRGKPVFIFVDALDELSIDMQRRQVDFWSLGHNIFDTRGPRICLSCRQFPSISVVGSLELVLDIHNQTDILNYIKQRLDTRISVHEGHWRKILTDKIHSLSSGVFLWVVLVVDETLASYDQGTSLLGLVLRIEEMPTELEKMYEKILRTAIYGSPSVIRKMFQWVLAASRPLRLDEWHHILAFIQPARPASLATWRNSEYYTENDDQLERKIKNLSKGLLEVSNKQHDVLAAEKNYEVSSINAGAGSLDYDVGSARVVRVIHQSVYDYFINKGGFRTLGLLESVDPLADCHCTILETCIDYLFIPELDEYIAARQRAADMASLVTGSLCSEKSFTTGGFPQPDDQGIPRLRRETFIKDWEAFLPRESFEVVENWLAGWTLSTYAGSITGSEKHSASGEPVVAAASQVLSDYVPLLVYAVTEFMLHIEGAQLESNPTQQKQDLITRLRDEAISERLRPLHQEKRSQEMIAQWLEAIAQNRLPSLPNPGEWSESSKKYSELQLGE</sequence>
<reference evidence="4 5" key="1">
    <citation type="journal article" date="2010" name="Nature">
        <title>Comparative genomics reveals mobile pathogenicity chromosomes in Fusarium.</title>
        <authorList>
            <person name="Ma L.J."/>
            <person name="van der Does H.C."/>
            <person name="Borkovich K.A."/>
            <person name="Coleman J.J."/>
            <person name="Daboussi M.J."/>
            <person name="Di Pietro A."/>
            <person name="Dufresne M."/>
            <person name="Freitag M."/>
            <person name="Grabherr M."/>
            <person name="Henrissat B."/>
            <person name="Houterman P.M."/>
            <person name="Kang S."/>
            <person name="Shim W.B."/>
            <person name="Woloshuk C."/>
            <person name="Xie X."/>
            <person name="Xu J.R."/>
            <person name="Antoniw J."/>
            <person name="Baker S.E."/>
            <person name="Bluhm B.H."/>
            <person name="Breakspear A."/>
            <person name="Brown D.W."/>
            <person name="Butchko R.A."/>
            <person name="Chapman S."/>
            <person name="Coulson R."/>
            <person name="Coutinho P.M."/>
            <person name="Danchin E.G."/>
            <person name="Diener A."/>
            <person name="Gale L.R."/>
            <person name="Gardiner D.M."/>
            <person name="Goff S."/>
            <person name="Hammond-Kosack K.E."/>
            <person name="Hilburn K."/>
            <person name="Hua-Van A."/>
            <person name="Jonkers W."/>
            <person name="Kazan K."/>
            <person name="Kodira C.D."/>
            <person name="Koehrsen M."/>
            <person name="Kumar L."/>
            <person name="Lee Y.H."/>
            <person name="Li L."/>
            <person name="Manners J.M."/>
            <person name="Miranda-Saavedra D."/>
            <person name="Mukherjee M."/>
            <person name="Park G."/>
            <person name="Park J."/>
            <person name="Park S.Y."/>
            <person name="Proctor R.H."/>
            <person name="Regev A."/>
            <person name="Ruiz-Roldan M.C."/>
            <person name="Sain D."/>
            <person name="Sakthikumar S."/>
            <person name="Sykes S."/>
            <person name="Schwartz D.C."/>
            <person name="Turgeon B.G."/>
            <person name="Wapinski I."/>
            <person name="Yoder O."/>
            <person name="Young S."/>
            <person name="Zeng Q."/>
            <person name="Zhou S."/>
            <person name="Galagan J."/>
            <person name="Cuomo C.A."/>
            <person name="Kistler H.C."/>
            <person name="Rep M."/>
        </authorList>
    </citation>
    <scope>NUCLEOTIDE SEQUENCE [LARGE SCALE GENOMIC DNA]</scope>
    <source>
        <strain evidence="5">M3125 / FGSC 7600</strain>
    </source>
</reference>
<dbReference type="Proteomes" id="UP000009096">
    <property type="component" value="Chromosome 7"/>
</dbReference>
<keyword evidence="5" id="KW-1185">Reference proteome</keyword>
<dbReference type="EMBL" id="CM000584">
    <property type="protein sequence ID" value="EWG53231.1"/>
    <property type="molecule type" value="Genomic_DNA"/>
</dbReference>
<evidence type="ECO:0000256" key="2">
    <source>
        <dbReference type="SAM" id="MobiDB-lite"/>
    </source>
</evidence>
<dbReference type="SUPFAM" id="SSF53474">
    <property type="entry name" value="alpha/beta-Hydrolases"/>
    <property type="match status" value="1"/>
</dbReference>
<dbReference type="RefSeq" id="XP_018759422.1">
    <property type="nucleotide sequence ID" value="XM_018901025.1"/>
</dbReference>
<dbReference type="Pfam" id="PF24883">
    <property type="entry name" value="NPHP3_N"/>
    <property type="match status" value="1"/>
</dbReference>